<evidence type="ECO:0000256" key="2">
    <source>
        <dbReference type="ARBA" id="ARBA00022840"/>
    </source>
</evidence>
<dbReference type="Gene3D" id="1.10.10.2220">
    <property type="match status" value="1"/>
</dbReference>
<dbReference type="InterPro" id="IPR027785">
    <property type="entry name" value="UvrD-like_helicase_C"/>
</dbReference>
<dbReference type="InterPro" id="IPR029493">
    <property type="entry name" value="RecD2-like_HHH"/>
</dbReference>
<name>A0ABS0WAQ0_9ALTE</name>
<comment type="caution">
    <text evidence="4">The sequence shown here is derived from an EMBL/GenBank/DDBJ whole genome shotgun (WGS) entry which is preliminary data.</text>
</comment>
<dbReference type="PANTHER" id="PTHR43788">
    <property type="entry name" value="DNA2/NAM7 HELICASE FAMILY MEMBER"/>
    <property type="match status" value="1"/>
</dbReference>
<feature type="domain" description="AAA+ ATPase" evidence="3">
    <location>
        <begin position="348"/>
        <end position="475"/>
    </location>
</feature>
<dbReference type="Pfam" id="PF13604">
    <property type="entry name" value="AAA_30"/>
    <property type="match status" value="1"/>
</dbReference>
<dbReference type="Proteomes" id="UP000649232">
    <property type="component" value="Unassembled WGS sequence"/>
</dbReference>
<keyword evidence="2" id="KW-0067">ATP-binding</keyword>
<dbReference type="Pfam" id="PF14490">
    <property type="entry name" value="HHH_RecD2"/>
    <property type="match status" value="1"/>
</dbReference>
<evidence type="ECO:0000313" key="4">
    <source>
        <dbReference type="EMBL" id="MBJ2135535.1"/>
    </source>
</evidence>
<proteinExistence type="predicted"/>
<reference evidence="4 5" key="1">
    <citation type="submission" date="2020-12" db="EMBL/GenBank/DDBJ databases">
        <title>Draft genome sequences of nine environmental bacterial isolates colonizing plastic.</title>
        <authorList>
            <person name="Borre I."/>
            <person name="Sonnenschein E.C."/>
        </authorList>
    </citation>
    <scope>NUCLEOTIDE SEQUENCE [LARGE SCALE GENOMIC DNA]</scope>
    <source>
        <strain evidence="4 5">IB30</strain>
    </source>
</reference>
<dbReference type="InterPro" id="IPR027417">
    <property type="entry name" value="P-loop_NTPase"/>
</dbReference>
<dbReference type="Gene3D" id="1.10.150.20">
    <property type="entry name" value="5' to 3' exonuclease, C-terminal subdomain"/>
    <property type="match status" value="1"/>
</dbReference>
<dbReference type="Gene3D" id="2.30.30.940">
    <property type="match status" value="1"/>
</dbReference>
<evidence type="ECO:0000256" key="1">
    <source>
        <dbReference type="ARBA" id="ARBA00022741"/>
    </source>
</evidence>
<dbReference type="CDD" id="cd17933">
    <property type="entry name" value="DEXSc_RecD-like"/>
    <property type="match status" value="1"/>
</dbReference>
<accession>A0ABS0WAQ0</accession>
<protein>
    <submittedName>
        <fullName evidence="4">AAA family ATPase</fullName>
    </submittedName>
</protein>
<dbReference type="EMBL" id="JAEILT010000004">
    <property type="protein sequence ID" value="MBJ2135535.1"/>
    <property type="molecule type" value="Genomic_DNA"/>
</dbReference>
<sequence length="735" mass="81879">MNDVPDSSFEFRCTRVYRADKDYIAFSGVPTNNARKISEREIYVVNTNPDTVPIMPVVGQHWKVKGTFEKVDVSHGDYSVTEVRIKPSECECVLPTSFEAIRDFLVKESCFKGIGPDKAMALIEAFPKNLFNVIKSKDVQLLKDLAGLTQKSAESLIEGFEKYRNLEHAAWLSKINVPLHIIQRIVKYHNKKTIEEITSDPFRLLQFGLPFDEVTNIAKEHFKIEFDDTRRLAAAIDAALQKICAKGHTCASRPNVLKVLTKILGRKKLAIKALDVGVIQASVIVTSGDTFHPLGLLVMENVVAKRMLSLNKITEWSHKHDVVFNEVTSNLPFPLLERQLESIIGAIEHGIYGITGGAGTGKTTVLKAVMQAYRGLGYYVQGVALAGRAAMRLHESTGFECSTVAKFLRGKRLQDGLLGVLIIDEASMIDVATMYKLVMHIPSTMRIMLIGDADQLPPIGAGFVFRDVLKSGVIPSTELNVVKRTGEGSSIPTYSNQIKKGIIPEQLSTNEITYHECDVRNIDKVATDLMGKHKKQNPQIIAMSHQGFNQSYGGVRQLNEYCQKSLNPLGKKLVFSLGDFNQYLNIYENDPVIFTQNNYDANVWNGTMGRLTSVTSNESDCYGLIRTDDNCDVPLTEALLDSIQASYAITLHKAQGSQFERVIIVLTNKKMLSNSWLYTAITRATKHVDIVCSREFLFEAISTEGEAKTRKTYLANLLAQSPENTKNINGVRSNE</sequence>
<dbReference type="CDD" id="cd18809">
    <property type="entry name" value="SF1_C_RecD"/>
    <property type="match status" value="1"/>
</dbReference>
<dbReference type="SUPFAM" id="SSF52540">
    <property type="entry name" value="P-loop containing nucleoside triphosphate hydrolases"/>
    <property type="match status" value="2"/>
</dbReference>
<dbReference type="Gene3D" id="3.40.50.300">
    <property type="entry name" value="P-loop containing nucleotide triphosphate hydrolases"/>
    <property type="match status" value="2"/>
</dbReference>
<gene>
    <name evidence="4" type="ORF">JEU11_03635</name>
</gene>
<dbReference type="Pfam" id="PF13538">
    <property type="entry name" value="UvrD_C_2"/>
    <property type="match status" value="1"/>
</dbReference>
<dbReference type="InterPro" id="IPR003593">
    <property type="entry name" value="AAA+_ATPase"/>
</dbReference>
<dbReference type="RefSeq" id="WP_198823698.1">
    <property type="nucleotide sequence ID" value="NZ_JAEILT010000004.1"/>
</dbReference>
<evidence type="ECO:0000313" key="5">
    <source>
        <dbReference type="Proteomes" id="UP000649232"/>
    </source>
</evidence>
<dbReference type="PANTHER" id="PTHR43788:SF6">
    <property type="entry name" value="DNA HELICASE B"/>
    <property type="match status" value="1"/>
</dbReference>
<dbReference type="InterPro" id="IPR050534">
    <property type="entry name" value="Coronavir_polyprotein_1ab"/>
</dbReference>
<dbReference type="SMART" id="SM00382">
    <property type="entry name" value="AAA"/>
    <property type="match status" value="1"/>
</dbReference>
<evidence type="ECO:0000259" key="3">
    <source>
        <dbReference type="SMART" id="SM00382"/>
    </source>
</evidence>
<organism evidence="4 5">
    <name type="scientific">Paraglaciecola chathamensis</name>
    <dbReference type="NCBI Taxonomy" id="368405"/>
    <lineage>
        <taxon>Bacteria</taxon>
        <taxon>Pseudomonadati</taxon>
        <taxon>Pseudomonadota</taxon>
        <taxon>Gammaproteobacteria</taxon>
        <taxon>Alteromonadales</taxon>
        <taxon>Alteromonadaceae</taxon>
        <taxon>Paraglaciecola</taxon>
    </lineage>
</organism>
<keyword evidence="1" id="KW-0547">Nucleotide-binding</keyword>